<sequence>MTMAQHNTPSDLTPKHVRAARALLAWSQQDLAKAAGVATSTVADFERGQRTPVANNAQAIRGSLESAGIRFLPTGAVIGPAIPRIAPAKRPGTPVRWVDAEDLSNWANRTDGVVSLPTLLAQLIRGATHDPAALLRFPSDESVRHPGWDGYTSTEIESAYVPKGDAGWEIGSQRSNIVQKANEDYQKRTTKSGPLDPANAAFVFVTPRRWPKKDEWAKARQDEGVWREVRVYDADDLVHWIEQTPAVGLWLAARLGKRPDGIRELDDFWEEWSLATQWPLTEDLVLSDRDQDAAEVLLWLRGEPSVLSLQATTTDEVVAFFHATLNMLPDDVAATYRARCLVATTAAGARALANAPAPLILLLTEPEPGLARTLAERGHYVLQAYDERPVSRGEVRTLAPPSREGISSALIAAGIAEPRANALARDSARNLAVLRRLIPSAPGRLPFWAQEAPPHALLAALLAGGWDENVEADRARLAEIADQSYETVIAALARYLGNFDSPLQKIGSIWRIASPLDAWFLLAPYLTNVDITRFEAAAHAVLGSADPRFEMDPKERWMAGARGVHRDYSGMLRHGIGQVLILLALRGDEVRTVPNATRRADAVVDKLLRSADPQRWWSLSRDFRLLAEASPRSFLSAIDDSLDQSDPPIRALFGTDEGGVFGSEHLSDLLWALESLAWSPELMPRVTHVLARLDAIDNPPGRYANRPAESLRKIHLLWNPQTYATLDQRLRALDLIRKQESEAAWKLMLGVLPKGHDTCTPSPMPRWRDFTVDKVEALTYGLIGRGAAAITERLLADVGENVSRWSALLDRFADLAPDAEAGLATLEAAERKITDKADRTVLWVSLRRVLHHHRQFPDAEWSMHHEVLDRLEVVYDRCVPLDSLERTAWLFEPSVALPKPSSAGWEAHERDVDAARRQAARELFSEGGVTTVLALARLVGTAGYIGKALHDSGLSESDLDALLEAALRSDNDRERDVAHGLIISAFRDRKESWAEALIAKAKDKAWGDTALLTILRALPVQRWTWDQVAKAGLEIEDTYWRGAPVLWMNEDSDEAAVAIRKLISVGRARHALPLAARGSKVHLPPDLLVEVLQEAVRQPFESKSDTNEVVMFQHYVAEILQILDECSDVSKDTLVALEWAYLPILEHSRRPVRALLEALSDRPALFIEVLSAVFKASEESGVVDVEPEDPEHARAVANQAYRLLELWNRLPGTRDDGAIDREILEAWIKEARSLAKEAGREDIADSRIGNMLSASPVGADGNWPAEAVRDVIDLFRSKPMIEGFWIGKSNRRGVTSRMPRDGGSLERQEAAKYRNWAQAIGYEHPHTAKALDTLADSYEEQARHHDEDAERLDWDH</sequence>
<evidence type="ECO:0000313" key="2">
    <source>
        <dbReference type="EMBL" id="AQW30754.1"/>
    </source>
</evidence>
<accession>A0A1U9VJ73</accession>
<dbReference type="InterPro" id="IPR001387">
    <property type="entry name" value="Cro/C1-type_HTH"/>
</dbReference>
<evidence type="ECO:0000259" key="1">
    <source>
        <dbReference type="PROSITE" id="PS50943"/>
    </source>
</evidence>
<dbReference type="GO" id="GO:0003677">
    <property type="term" value="F:DNA binding"/>
    <property type="evidence" value="ECO:0007669"/>
    <property type="project" value="InterPro"/>
</dbReference>
<reference evidence="2 3" key="1">
    <citation type="submission" date="2017-02" db="EMBL/GenBank/DDBJ databases">
        <title>Blood Disease Bacterium A2-HR MARDI.</title>
        <authorList>
            <person name="Badrun R."/>
            <person name="Abu Bakar N."/>
            <person name="Laboh R."/>
        </authorList>
    </citation>
    <scope>NUCLEOTIDE SEQUENCE [LARGE SCALE GENOMIC DNA]</scope>
    <source>
        <strain evidence="2 3">A2-HR MARDI</strain>
    </source>
</reference>
<organism evidence="2 3">
    <name type="scientific">blood disease bacterium A2-HR MARDI</name>
    <dbReference type="NCBI Taxonomy" id="1944648"/>
    <lineage>
        <taxon>Bacteria</taxon>
        <taxon>Pseudomonadati</taxon>
        <taxon>Pseudomonadota</taxon>
        <taxon>Betaproteobacteria</taxon>
        <taxon>Burkholderiales</taxon>
        <taxon>Burkholderiaceae</taxon>
        <taxon>Ralstonia</taxon>
        <taxon>Ralstonia solanacearum species complex</taxon>
    </lineage>
</organism>
<dbReference type="Pfam" id="PF01381">
    <property type="entry name" value="HTH_3"/>
    <property type="match status" value="1"/>
</dbReference>
<protein>
    <submittedName>
        <fullName evidence="2">XRE family transcriptional regulator</fullName>
    </submittedName>
</protein>
<feature type="domain" description="HTH cro/C1-type" evidence="1">
    <location>
        <begin position="17"/>
        <end position="71"/>
    </location>
</feature>
<dbReference type="CDD" id="cd00093">
    <property type="entry name" value="HTH_XRE"/>
    <property type="match status" value="1"/>
</dbReference>
<dbReference type="SUPFAM" id="SSF47413">
    <property type="entry name" value="lambda repressor-like DNA-binding domains"/>
    <property type="match status" value="1"/>
</dbReference>
<proteinExistence type="predicted"/>
<dbReference type="InterPro" id="IPR010982">
    <property type="entry name" value="Lambda_DNA-bd_dom_sf"/>
</dbReference>
<name>A0A1U9VJ73_9RALS</name>
<dbReference type="EMBL" id="CP019911">
    <property type="protein sequence ID" value="AQW30754.1"/>
    <property type="molecule type" value="Genomic_DNA"/>
</dbReference>
<dbReference type="Gene3D" id="1.10.260.40">
    <property type="entry name" value="lambda repressor-like DNA-binding domains"/>
    <property type="match status" value="1"/>
</dbReference>
<evidence type="ECO:0000313" key="3">
    <source>
        <dbReference type="Proteomes" id="UP000189628"/>
    </source>
</evidence>
<dbReference type="SMART" id="SM00530">
    <property type="entry name" value="HTH_XRE"/>
    <property type="match status" value="1"/>
</dbReference>
<dbReference type="PROSITE" id="PS50943">
    <property type="entry name" value="HTH_CROC1"/>
    <property type="match status" value="1"/>
</dbReference>
<dbReference type="Proteomes" id="UP000189628">
    <property type="component" value="Chromosome"/>
</dbReference>
<gene>
    <name evidence="2" type="ORF">B0B51_12865</name>
</gene>